<dbReference type="EMBL" id="CM051401">
    <property type="protein sequence ID" value="KAJ4712244.1"/>
    <property type="molecule type" value="Genomic_DNA"/>
</dbReference>
<name>A0ACC1XNH1_MELAZ</name>
<organism evidence="1 2">
    <name type="scientific">Melia azedarach</name>
    <name type="common">Chinaberry tree</name>
    <dbReference type="NCBI Taxonomy" id="155640"/>
    <lineage>
        <taxon>Eukaryota</taxon>
        <taxon>Viridiplantae</taxon>
        <taxon>Streptophyta</taxon>
        <taxon>Embryophyta</taxon>
        <taxon>Tracheophyta</taxon>
        <taxon>Spermatophyta</taxon>
        <taxon>Magnoliopsida</taxon>
        <taxon>eudicotyledons</taxon>
        <taxon>Gunneridae</taxon>
        <taxon>Pentapetalae</taxon>
        <taxon>rosids</taxon>
        <taxon>malvids</taxon>
        <taxon>Sapindales</taxon>
        <taxon>Meliaceae</taxon>
        <taxon>Melia</taxon>
    </lineage>
</organism>
<protein>
    <submittedName>
        <fullName evidence="1">Formin-like protein</fullName>
    </submittedName>
</protein>
<proteinExistence type="predicted"/>
<sequence length="258" mass="28570">MPQQNTAKTIAATAAITLVIVGVALLIFRKFAKCRWKSKINSSFRREETTVTHEEFKKFKGKVKDLIVDENGQEVLYMRKLEDGELKATFPKIMLNPSYEEEDEEKRMNFVVQRNTKPRLLLNDPSDLSCHKKKTQPILQNLAPPPPVSKPLLKQPPPPPPPTQTRKVPAARPPVPPPAPPPPPTLRHSLPVLPPPVPVKGNPMPSIPPPRTLNMVSPMKPPPTPRVNAEKNKERAAAEESSTRTVGGHGEVETIALG</sequence>
<keyword evidence="2" id="KW-1185">Reference proteome</keyword>
<dbReference type="Proteomes" id="UP001164539">
    <property type="component" value="Chromosome 8"/>
</dbReference>
<comment type="caution">
    <text evidence="1">The sequence shown here is derived from an EMBL/GenBank/DDBJ whole genome shotgun (WGS) entry which is preliminary data.</text>
</comment>
<evidence type="ECO:0000313" key="2">
    <source>
        <dbReference type="Proteomes" id="UP001164539"/>
    </source>
</evidence>
<reference evidence="1 2" key="1">
    <citation type="journal article" date="2023" name="Science">
        <title>Complex scaffold remodeling in plant triterpene biosynthesis.</title>
        <authorList>
            <person name="De La Pena R."/>
            <person name="Hodgson H."/>
            <person name="Liu J.C."/>
            <person name="Stephenson M.J."/>
            <person name="Martin A.C."/>
            <person name="Owen C."/>
            <person name="Harkess A."/>
            <person name="Leebens-Mack J."/>
            <person name="Jimenez L.E."/>
            <person name="Osbourn A."/>
            <person name="Sattely E.S."/>
        </authorList>
    </citation>
    <scope>NUCLEOTIDE SEQUENCE [LARGE SCALE GENOMIC DNA]</scope>
    <source>
        <strain evidence="2">cv. JPN11</strain>
        <tissue evidence="1">Leaf</tissue>
    </source>
</reference>
<evidence type="ECO:0000313" key="1">
    <source>
        <dbReference type="EMBL" id="KAJ4712244.1"/>
    </source>
</evidence>
<gene>
    <name evidence="1" type="ORF">OWV82_014523</name>
</gene>
<accession>A0ACC1XNH1</accession>